<reference evidence="2" key="1">
    <citation type="journal article" date="2014" name="Soil Biol. Biochem.">
        <title>Structure and function of bacterial communities in ageing soils: Insights from the Mendocino ecological staircase.</title>
        <authorList>
            <person name="Uroz S."/>
            <person name="Tech J.J."/>
            <person name="Sawaya N.A."/>
            <person name="Frey-Klett P."/>
            <person name="Leveau J.H.J."/>
        </authorList>
    </citation>
    <scope>NUCLEOTIDE SEQUENCE [LARGE SCALE GENOMIC DNA]</scope>
    <source>
        <strain evidence="2">Cal35</strain>
    </source>
</reference>
<organism evidence="1 2">
    <name type="scientific">Collimonas arenae</name>
    <dbReference type="NCBI Taxonomy" id="279058"/>
    <lineage>
        <taxon>Bacteria</taxon>
        <taxon>Pseudomonadati</taxon>
        <taxon>Pseudomonadota</taxon>
        <taxon>Betaproteobacteria</taxon>
        <taxon>Burkholderiales</taxon>
        <taxon>Oxalobacteraceae</taxon>
        <taxon>Collimonas</taxon>
    </lineage>
</organism>
<accession>A0A0A1F5I8</accession>
<dbReference type="Gene3D" id="3.40.50.720">
    <property type="entry name" value="NAD(P)-binding Rossmann-like Domain"/>
    <property type="match status" value="1"/>
</dbReference>
<evidence type="ECO:0000313" key="1">
    <source>
        <dbReference type="EMBL" id="AIY39756.1"/>
    </source>
</evidence>
<dbReference type="InterPro" id="IPR023401">
    <property type="entry name" value="ODC_N"/>
</dbReference>
<dbReference type="InterPro" id="IPR003462">
    <property type="entry name" value="ODC_Mu_crystall"/>
</dbReference>
<dbReference type="Pfam" id="PF02423">
    <property type="entry name" value="OCD_Mu_crystall"/>
    <property type="match status" value="1"/>
</dbReference>
<keyword evidence="2" id="KW-1185">Reference proteome</keyword>
<dbReference type="EMBL" id="CP009962">
    <property type="protein sequence ID" value="AIY39756.1"/>
    <property type="molecule type" value="Genomic_DNA"/>
</dbReference>
<dbReference type="STRING" id="279058.LT85_0596"/>
<dbReference type="AlphaFoldDB" id="A0A0A1F5I8"/>
<dbReference type="PANTHER" id="PTHR13812:SF19">
    <property type="entry name" value="KETIMINE REDUCTASE MU-CRYSTALLIN"/>
    <property type="match status" value="1"/>
</dbReference>
<dbReference type="Gene3D" id="3.30.1780.10">
    <property type="entry name" value="ornithine cyclodeaminase, domain 1"/>
    <property type="match status" value="1"/>
</dbReference>
<dbReference type="RefSeq" id="WP_038485065.1">
    <property type="nucleotide sequence ID" value="NZ_CP009962.1"/>
</dbReference>
<gene>
    <name evidence="1" type="ORF">LT85_0596</name>
</gene>
<dbReference type="HOGENOM" id="CLU_042088_2_1_4"/>
<sequence>MKLITNQQVAELINTNDAIDAMRQAFQGIGQGAQQARMRTSAAGSNGPIMMSSMGALLPAAGIAGYKIYTTINGKFHFVTVLFSTEDGRPLATIESDTMTGLRTAAATAVAADHLANRDVATLSVIGTGVQAHSHVPALLSVRRFKEILVAGRSGQQEFAEKITQQTGVAARAVSIEEAAQSGDVVVTVTRSATPLFSGDLLKPGAFVAAVGASKGNLRELDDRAIARANALVVEWKPQAQQEAGDLLLCQPGTFDWDQVWELGQIVDGSSNYQRRPEDLVIYKAIGVGVEDIALSGLVYRRACERFGW</sequence>
<dbReference type="PANTHER" id="PTHR13812">
    <property type="entry name" value="KETIMINE REDUCTASE MU-CRYSTALLIN"/>
    <property type="match status" value="1"/>
</dbReference>
<name>A0A0A1F5I8_9BURK</name>
<keyword evidence="1" id="KW-0456">Lyase</keyword>
<dbReference type="EC" id="4.3.1.12" evidence="1"/>
<dbReference type="InterPro" id="IPR036291">
    <property type="entry name" value="NAD(P)-bd_dom_sf"/>
</dbReference>
<dbReference type="PIRSF" id="PIRSF001439">
    <property type="entry name" value="CryM"/>
    <property type="match status" value="1"/>
</dbReference>
<protein>
    <submittedName>
        <fullName evidence="1">Ornithine cyclodeaminase</fullName>
        <ecNumber evidence="1">4.3.1.12</ecNumber>
    </submittedName>
</protein>
<dbReference type="GO" id="GO:0008473">
    <property type="term" value="F:ornithine cyclodeaminase activity"/>
    <property type="evidence" value="ECO:0007669"/>
    <property type="project" value="UniProtKB-EC"/>
</dbReference>
<proteinExistence type="predicted"/>
<dbReference type="SUPFAM" id="SSF51735">
    <property type="entry name" value="NAD(P)-binding Rossmann-fold domains"/>
    <property type="match status" value="1"/>
</dbReference>
<dbReference type="OrthoDB" id="5293744at2"/>
<dbReference type="KEGG" id="care:LT85_0596"/>
<dbReference type="Proteomes" id="UP000030302">
    <property type="component" value="Chromosome"/>
</dbReference>
<evidence type="ECO:0000313" key="2">
    <source>
        <dbReference type="Proteomes" id="UP000030302"/>
    </source>
</evidence>
<dbReference type="GO" id="GO:0005737">
    <property type="term" value="C:cytoplasm"/>
    <property type="evidence" value="ECO:0007669"/>
    <property type="project" value="TreeGrafter"/>
</dbReference>
<dbReference type="GO" id="GO:0042562">
    <property type="term" value="F:hormone binding"/>
    <property type="evidence" value="ECO:0007669"/>
    <property type="project" value="TreeGrafter"/>
</dbReference>